<sequence length="139" mass="15393">MHQCRALLDRGSMSNFATNDLCKKLNLNLQRAHYAVTSVGKAMSNIKFTTKLKLSSSDNSFSQSIECLVLSQITTNLPVVSFNRKILVIPKNLALADPYFNKSAPIDLLLGSSTFWELLCTAKVQIGDSKIFLHETKLG</sequence>
<organism evidence="1 2">
    <name type="scientific">Popillia japonica</name>
    <name type="common">Japanese beetle</name>
    <dbReference type="NCBI Taxonomy" id="7064"/>
    <lineage>
        <taxon>Eukaryota</taxon>
        <taxon>Metazoa</taxon>
        <taxon>Ecdysozoa</taxon>
        <taxon>Arthropoda</taxon>
        <taxon>Hexapoda</taxon>
        <taxon>Insecta</taxon>
        <taxon>Pterygota</taxon>
        <taxon>Neoptera</taxon>
        <taxon>Endopterygota</taxon>
        <taxon>Coleoptera</taxon>
        <taxon>Polyphaga</taxon>
        <taxon>Scarabaeiformia</taxon>
        <taxon>Scarabaeidae</taxon>
        <taxon>Rutelinae</taxon>
        <taxon>Popillia</taxon>
    </lineage>
</organism>
<dbReference type="InterPro" id="IPR021109">
    <property type="entry name" value="Peptidase_aspartic_dom_sf"/>
</dbReference>
<name>A0AAW1JWK2_POPJA</name>
<dbReference type="EMBL" id="JASPKY010000323">
    <property type="protein sequence ID" value="KAK9708704.1"/>
    <property type="molecule type" value="Genomic_DNA"/>
</dbReference>
<evidence type="ECO:0000313" key="2">
    <source>
        <dbReference type="Proteomes" id="UP001458880"/>
    </source>
</evidence>
<dbReference type="Gene3D" id="2.40.70.10">
    <property type="entry name" value="Acid Proteases"/>
    <property type="match status" value="1"/>
</dbReference>
<comment type="caution">
    <text evidence="1">The sequence shown here is derived from an EMBL/GenBank/DDBJ whole genome shotgun (WGS) entry which is preliminary data.</text>
</comment>
<reference evidence="1 2" key="1">
    <citation type="journal article" date="2024" name="BMC Genomics">
        <title>De novo assembly and annotation of Popillia japonica's genome with initial clues to its potential as an invasive pest.</title>
        <authorList>
            <person name="Cucini C."/>
            <person name="Boschi S."/>
            <person name="Funari R."/>
            <person name="Cardaioli E."/>
            <person name="Iannotti N."/>
            <person name="Marturano G."/>
            <person name="Paoli F."/>
            <person name="Bruttini M."/>
            <person name="Carapelli A."/>
            <person name="Frati F."/>
            <person name="Nardi F."/>
        </authorList>
    </citation>
    <scope>NUCLEOTIDE SEQUENCE [LARGE SCALE GENOMIC DNA]</scope>
    <source>
        <strain evidence="1">DMR45628</strain>
    </source>
</reference>
<evidence type="ECO:0000313" key="1">
    <source>
        <dbReference type="EMBL" id="KAK9708704.1"/>
    </source>
</evidence>
<dbReference type="AlphaFoldDB" id="A0AAW1JWK2"/>
<protein>
    <submittedName>
        <fullName evidence="1">Peptidase (DUF1758)</fullName>
    </submittedName>
</protein>
<keyword evidence="2" id="KW-1185">Reference proteome</keyword>
<proteinExistence type="predicted"/>
<accession>A0AAW1JWK2</accession>
<gene>
    <name evidence="1" type="ORF">QE152_g27065</name>
</gene>
<dbReference type="Proteomes" id="UP001458880">
    <property type="component" value="Unassembled WGS sequence"/>
</dbReference>